<dbReference type="AlphaFoldDB" id="A0A4T2GZH7"/>
<comment type="caution">
    <text evidence="1">The sequence shown here is derived from an EMBL/GenBank/DDBJ whole genome shotgun (WGS) entry which is preliminary data.</text>
</comment>
<sequence>MTQTVKNHAYDIATKGKYNRPYIDSNGTGLLIQEIINSGIPTKDKYLPNGWRWDVPGSFNGRSEGIFELVIDLDQNRITHFNFTR</sequence>
<proteinExistence type="predicted"/>
<organism evidence="1 2">
    <name type="scientific">Streptococcus suis</name>
    <dbReference type="NCBI Taxonomy" id="1307"/>
    <lineage>
        <taxon>Bacteria</taxon>
        <taxon>Bacillati</taxon>
        <taxon>Bacillota</taxon>
        <taxon>Bacilli</taxon>
        <taxon>Lactobacillales</taxon>
        <taxon>Streptococcaceae</taxon>
        <taxon>Streptococcus</taxon>
    </lineage>
</organism>
<dbReference type="Proteomes" id="UP000305785">
    <property type="component" value="Unassembled WGS sequence"/>
</dbReference>
<gene>
    <name evidence="1" type="ORF">FAJ36_06815</name>
</gene>
<name>A0A4T2GZH7_STRSU</name>
<evidence type="ECO:0000313" key="1">
    <source>
        <dbReference type="EMBL" id="TII04983.1"/>
    </source>
</evidence>
<dbReference type="EMBL" id="SSXN01000008">
    <property type="protein sequence ID" value="TII04983.1"/>
    <property type="molecule type" value="Genomic_DNA"/>
</dbReference>
<dbReference type="RefSeq" id="WP_136671615.1">
    <property type="nucleotide sequence ID" value="NZ_SSXN01000008.1"/>
</dbReference>
<accession>A0A4T2GZH7</accession>
<protein>
    <submittedName>
        <fullName evidence="1">Uncharacterized protein</fullName>
    </submittedName>
</protein>
<evidence type="ECO:0000313" key="2">
    <source>
        <dbReference type="Proteomes" id="UP000305785"/>
    </source>
</evidence>
<reference evidence="1 2" key="1">
    <citation type="submission" date="2019-04" db="EMBL/GenBank/DDBJ databases">
        <title>Genome analysis of Streptococcus suis strain WUSS330.</title>
        <authorList>
            <person name="Chen H."/>
            <person name="Gao X."/>
            <person name="Wu Z."/>
        </authorList>
    </citation>
    <scope>NUCLEOTIDE SEQUENCE [LARGE SCALE GENOMIC DNA]</scope>
    <source>
        <strain evidence="1 2">WUSS330</strain>
    </source>
</reference>